<gene>
    <name evidence="7" type="ORF">D5018_11580</name>
</gene>
<sequence length="536" mass="59985">MTHDAEVIIIGSGVAGALAAWKLSQANIKVIVLEAGPYFKDREKHAQKFRIAGASQGIDTPYQFHPEAPKPNANDTSNYYVQTGPEPFKGFYQRIVGGTTWHWMGICPRFLPEDFSLKKHFGVGVNWPLNYQQIEPYYGQAENALGVSGDSTFDAGSDRSTDYPNPPLKQSYLDQVLSQNCDGLLYHDIPLKVSVAPQAKQPWCKGSGSCIPLCPTGAKYEANTHINLAKKHGAAIIAKAVVHRLDEHHGRIRSVRYLDWDGHEHKLTAKYFMLAANAIETPKILLMSKSARYPKGLANRSDMVGRNLMDHPLVISQCLSPVPVYGFRGPIATSSIESFRTGDFRKHFSSYRINIHNNGWASPHVSPYADFKNPVKEFKYGDELQQVLKDRIQRQILIDGAIEQLPNYRNRVSLSRHRSDKFGLPHPEIYYHFTEYEQKGLKDINLCFEAMFTKLQASEILHIPEVLSSGHIMGTCKMGLSAWDSVVLPSGRTHEHKNLYILGSSVFPTSGTANPTLTIAALTLRTTESLIKILRN</sequence>
<dbReference type="Pfam" id="PF05199">
    <property type="entry name" value="GMC_oxred_C"/>
    <property type="match status" value="1"/>
</dbReference>
<proteinExistence type="inferred from homology"/>
<keyword evidence="3" id="KW-0285">Flavoprotein</keyword>
<evidence type="ECO:0000256" key="4">
    <source>
        <dbReference type="ARBA" id="ARBA00022827"/>
    </source>
</evidence>
<dbReference type="Proteomes" id="UP000281474">
    <property type="component" value="Unassembled WGS sequence"/>
</dbReference>
<accession>A0A3L8PXZ7</accession>
<evidence type="ECO:0000256" key="3">
    <source>
        <dbReference type="ARBA" id="ARBA00022630"/>
    </source>
</evidence>
<evidence type="ECO:0000256" key="2">
    <source>
        <dbReference type="ARBA" id="ARBA00010790"/>
    </source>
</evidence>
<keyword evidence="5" id="KW-0560">Oxidoreductase</keyword>
<dbReference type="GO" id="GO:0050660">
    <property type="term" value="F:flavin adenine dinucleotide binding"/>
    <property type="evidence" value="ECO:0007669"/>
    <property type="project" value="InterPro"/>
</dbReference>
<feature type="domain" description="4Fe-4S ferredoxin-type" evidence="6">
    <location>
        <begin position="195"/>
        <end position="224"/>
    </location>
</feature>
<comment type="cofactor">
    <cofactor evidence="1">
        <name>FAD</name>
        <dbReference type="ChEBI" id="CHEBI:57692"/>
    </cofactor>
</comment>
<dbReference type="RefSeq" id="WP_121839165.1">
    <property type="nucleotide sequence ID" value="NZ_ML014781.1"/>
</dbReference>
<keyword evidence="8" id="KW-1185">Reference proteome</keyword>
<dbReference type="EMBL" id="QZEI01000032">
    <property type="protein sequence ID" value="RLV59503.1"/>
    <property type="molecule type" value="Genomic_DNA"/>
</dbReference>
<dbReference type="PROSITE" id="PS51379">
    <property type="entry name" value="4FE4S_FER_2"/>
    <property type="match status" value="1"/>
</dbReference>
<comment type="similarity">
    <text evidence="2">Belongs to the GMC oxidoreductase family.</text>
</comment>
<dbReference type="Gene3D" id="3.50.50.60">
    <property type="entry name" value="FAD/NAD(P)-binding domain"/>
    <property type="match status" value="2"/>
</dbReference>
<dbReference type="OrthoDB" id="9787779at2"/>
<evidence type="ECO:0000313" key="7">
    <source>
        <dbReference type="EMBL" id="RLV59503.1"/>
    </source>
</evidence>
<dbReference type="Pfam" id="PF00732">
    <property type="entry name" value="GMC_oxred_N"/>
    <property type="match status" value="1"/>
</dbReference>
<comment type="caution">
    <text evidence="7">The sequence shown here is derived from an EMBL/GenBank/DDBJ whole genome shotgun (WGS) entry which is preliminary data.</text>
</comment>
<reference evidence="7 8" key="1">
    <citation type="submission" date="2018-09" db="EMBL/GenBank/DDBJ databases">
        <title>Phylogeny of the Shewanellaceae, and recommendation for two new genera, Pseudoshewanella and Parashewanella.</title>
        <authorList>
            <person name="Wang G."/>
        </authorList>
    </citation>
    <scope>NUCLEOTIDE SEQUENCE [LARGE SCALE GENOMIC DNA]</scope>
    <source>
        <strain evidence="7 8">C51</strain>
    </source>
</reference>
<dbReference type="InterPro" id="IPR036188">
    <property type="entry name" value="FAD/NAD-bd_sf"/>
</dbReference>
<evidence type="ECO:0000313" key="8">
    <source>
        <dbReference type="Proteomes" id="UP000281474"/>
    </source>
</evidence>
<dbReference type="InterPro" id="IPR051473">
    <property type="entry name" value="P2Ox-like"/>
</dbReference>
<evidence type="ECO:0000256" key="5">
    <source>
        <dbReference type="ARBA" id="ARBA00023002"/>
    </source>
</evidence>
<keyword evidence="4" id="KW-0274">FAD</keyword>
<dbReference type="AlphaFoldDB" id="A0A3L8PXZ7"/>
<dbReference type="InterPro" id="IPR007867">
    <property type="entry name" value="GMC_OxRtase_C"/>
</dbReference>
<dbReference type="InterPro" id="IPR017896">
    <property type="entry name" value="4Fe4S_Fe-S-bd"/>
</dbReference>
<dbReference type="PANTHER" id="PTHR42784">
    <property type="entry name" value="PYRANOSE 2-OXIDASE"/>
    <property type="match status" value="1"/>
</dbReference>
<evidence type="ECO:0000259" key="6">
    <source>
        <dbReference type="PROSITE" id="PS51379"/>
    </source>
</evidence>
<dbReference type="SUPFAM" id="SSF54373">
    <property type="entry name" value="FAD-linked reductases, C-terminal domain"/>
    <property type="match status" value="1"/>
</dbReference>
<dbReference type="InterPro" id="IPR000172">
    <property type="entry name" value="GMC_OxRdtase_N"/>
</dbReference>
<dbReference type="PANTHER" id="PTHR42784:SF1">
    <property type="entry name" value="PYRANOSE 2-OXIDASE"/>
    <property type="match status" value="1"/>
</dbReference>
<evidence type="ECO:0000256" key="1">
    <source>
        <dbReference type="ARBA" id="ARBA00001974"/>
    </source>
</evidence>
<dbReference type="SUPFAM" id="SSF51905">
    <property type="entry name" value="FAD/NAD(P)-binding domain"/>
    <property type="match status" value="1"/>
</dbReference>
<name>A0A3L8PXZ7_9GAMM</name>
<dbReference type="GO" id="GO:0016614">
    <property type="term" value="F:oxidoreductase activity, acting on CH-OH group of donors"/>
    <property type="evidence" value="ECO:0007669"/>
    <property type="project" value="InterPro"/>
</dbReference>
<protein>
    <submittedName>
        <fullName evidence="7">GMC family oxidoreductase</fullName>
    </submittedName>
</protein>
<dbReference type="Pfam" id="PF13450">
    <property type="entry name" value="NAD_binding_8"/>
    <property type="match status" value="1"/>
</dbReference>
<organism evidence="7 8">
    <name type="scientific">Parashewanella curva</name>
    <dbReference type="NCBI Taxonomy" id="2338552"/>
    <lineage>
        <taxon>Bacteria</taxon>
        <taxon>Pseudomonadati</taxon>
        <taxon>Pseudomonadota</taxon>
        <taxon>Gammaproteobacteria</taxon>
        <taxon>Alteromonadales</taxon>
        <taxon>Shewanellaceae</taxon>
        <taxon>Parashewanella</taxon>
    </lineage>
</organism>